<keyword evidence="1" id="KW-0560">Oxidoreductase</keyword>
<dbReference type="OrthoDB" id="339764at2759"/>
<dbReference type="InterPro" id="IPR056798">
    <property type="entry name" value="ADH_Fe_C"/>
</dbReference>
<organism evidence="4">
    <name type="scientific">Spironucleus salmonicida</name>
    <dbReference type="NCBI Taxonomy" id="348837"/>
    <lineage>
        <taxon>Eukaryota</taxon>
        <taxon>Metamonada</taxon>
        <taxon>Diplomonadida</taxon>
        <taxon>Hexamitidae</taxon>
        <taxon>Hexamitinae</taxon>
        <taxon>Spironucleus</taxon>
    </lineage>
</organism>
<evidence type="ECO:0000259" key="2">
    <source>
        <dbReference type="Pfam" id="PF00465"/>
    </source>
</evidence>
<feature type="domain" description="Fe-containing alcohol dehydrogenase-like C-terminal" evidence="3">
    <location>
        <begin position="187"/>
        <end position="356"/>
    </location>
</feature>
<dbReference type="InterPro" id="IPR001670">
    <property type="entry name" value="ADH_Fe/GldA"/>
</dbReference>
<dbReference type="GO" id="GO:0004022">
    <property type="term" value="F:alcohol dehydrogenase (NAD+) activity"/>
    <property type="evidence" value="ECO:0007669"/>
    <property type="project" value="TreeGrafter"/>
</dbReference>
<dbReference type="VEuPathDB" id="GiardiaDB:SS50377_24598"/>
<dbReference type="InterPro" id="IPR039697">
    <property type="entry name" value="Alcohol_dehydrogenase_Fe"/>
</dbReference>
<gene>
    <name evidence="4" type="ORF">SS50377_15548</name>
    <name evidence="5" type="ORF">SS50377_24598</name>
</gene>
<sequence length="359" mass="40310">MPSFDISAYQQKTKIFIDERQDTIKDIIKNYGKTCLILTGKSSAKVSGALDSFIPILQSSSITYSIFNEIEPNPTINTVERCVECYKFKNIDFILAIGAGSVLDASKAIAFGLRGAQIFVKSDVTPIKIIGACTASGTGSEVTPYCRLTDIKLQTKHGIPNKTWLDICFFDSNWQKTIPEEQCISMYMDVLTHACESSVSNKRSENQLSVSLNALQLLKEARGEEFRSTKYFNLMIKAAILGGIAIDMSPCTIPHEMSYAITIRYGLSHGLAVAQFEYAYLKLKQIQLPEIVDQIFTSFADNETDFKDIILKYLGDKKVQVKETDIEWIASYMIENNKLIFHDGEISKNDIIEIFKQSQ</sequence>
<feature type="domain" description="Alcohol dehydrogenase iron-type/glycerol dehydrogenase GldA" evidence="2">
    <location>
        <begin position="20"/>
        <end position="161"/>
    </location>
</feature>
<dbReference type="Gene3D" id="1.20.1090.10">
    <property type="entry name" value="Dehydroquinate synthase-like - alpha domain"/>
    <property type="match status" value="1"/>
</dbReference>
<dbReference type="AlphaFoldDB" id="V6LJI9"/>
<protein>
    <submittedName>
        <fullName evidence="5">1,3-propanediol dehydrogenase</fullName>
    </submittedName>
    <submittedName>
        <fullName evidence="4">Alcohol dehydrogenase</fullName>
    </submittedName>
</protein>
<evidence type="ECO:0000313" key="4">
    <source>
        <dbReference type="EMBL" id="EST44548.1"/>
    </source>
</evidence>
<dbReference type="Pfam" id="PF00465">
    <property type="entry name" value="Fe-ADH"/>
    <property type="match status" value="1"/>
</dbReference>
<dbReference type="PANTHER" id="PTHR11496:SF103">
    <property type="entry name" value="DEHYDROGENASE, PUTATIVE-RELATED"/>
    <property type="match status" value="1"/>
</dbReference>
<dbReference type="Gene3D" id="3.40.50.1970">
    <property type="match status" value="1"/>
</dbReference>
<reference evidence="5" key="2">
    <citation type="submission" date="2020-12" db="EMBL/GenBank/DDBJ databases">
        <title>New Spironucleus salmonicida genome in near-complete chromosomes.</title>
        <authorList>
            <person name="Xu F."/>
            <person name="Kurt Z."/>
            <person name="Jimenez-Gonzalez A."/>
            <person name="Astvaldsson A."/>
            <person name="Andersson J.O."/>
            <person name="Svard S.G."/>
        </authorList>
    </citation>
    <scope>NUCLEOTIDE SEQUENCE</scope>
    <source>
        <strain evidence="5">ATCC 50377</strain>
    </source>
</reference>
<evidence type="ECO:0000256" key="1">
    <source>
        <dbReference type="ARBA" id="ARBA00023002"/>
    </source>
</evidence>
<dbReference type="GO" id="GO:0046872">
    <property type="term" value="F:metal ion binding"/>
    <property type="evidence" value="ECO:0007669"/>
    <property type="project" value="InterPro"/>
</dbReference>
<evidence type="ECO:0000313" key="6">
    <source>
        <dbReference type="Proteomes" id="UP000018208"/>
    </source>
</evidence>
<keyword evidence="6" id="KW-1185">Reference proteome</keyword>
<evidence type="ECO:0000259" key="3">
    <source>
        <dbReference type="Pfam" id="PF25137"/>
    </source>
</evidence>
<dbReference type="Proteomes" id="UP000018208">
    <property type="component" value="Unassembled WGS sequence"/>
</dbReference>
<dbReference type="Pfam" id="PF25137">
    <property type="entry name" value="ADH_Fe_C"/>
    <property type="match status" value="1"/>
</dbReference>
<dbReference type="EMBL" id="AUWU02000005">
    <property type="protein sequence ID" value="KAH0572487.1"/>
    <property type="molecule type" value="Genomic_DNA"/>
</dbReference>
<name>V6LJI9_9EUKA</name>
<dbReference type="EMBL" id="KI546115">
    <property type="protein sequence ID" value="EST44548.1"/>
    <property type="molecule type" value="Genomic_DNA"/>
</dbReference>
<proteinExistence type="predicted"/>
<dbReference type="SUPFAM" id="SSF56796">
    <property type="entry name" value="Dehydroquinate synthase-like"/>
    <property type="match status" value="1"/>
</dbReference>
<reference evidence="4 5" key="1">
    <citation type="journal article" date="2014" name="PLoS Genet.">
        <title>The Genome of Spironucleus salmonicida Highlights a Fish Pathogen Adapted to Fluctuating Environments.</title>
        <authorList>
            <person name="Xu F."/>
            <person name="Jerlstrom-Hultqvist J."/>
            <person name="Einarsson E."/>
            <person name="Astvaldsson A."/>
            <person name="Svard S.G."/>
            <person name="Andersson J.O."/>
        </authorList>
    </citation>
    <scope>NUCLEOTIDE SEQUENCE</scope>
    <source>
        <strain evidence="5">ATCC 50377</strain>
    </source>
</reference>
<dbReference type="PANTHER" id="PTHR11496">
    <property type="entry name" value="ALCOHOL DEHYDROGENASE"/>
    <property type="match status" value="1"/>
</dbReference>
<evidence type="ECO:0000313" key="5">
    <source>
        <dbReference type="EMBL" id="KAH0572487.1"/>
    </source>
</evidence>
<accession>V6LJI9</accession>